<evidence type="ECO:0000313" key="2">
    <source>
        <dbReference type="EMBL" id="TNJ26797.1"/>
    </source>
</evidence>
<feature type="compositionally biased region" description="Basic and acidic residues" evidence="1">
    <location>
        <begin position="124"/>
        <end position="143"/>
    </location>
</feature>
<evidence type="ECO:0000256" key="1">
    <source>
        <dbReference type="SAM" id="MobiDB-lite"/>
    </source>
</evidence>
<feature type="compositionally biased region" description="Low complexity" evidence="1">
    <location>
        <begin position="85"/>
        <end position="95"/>
    </location>
</feature>
<dbReference type="AlphaFoldDB" id="A0A4Z1T1H9"/>
<name>A0A4Z1T1H9_GIAMU</name>
<dbReference type="Proteomes" id="UP000315496">
    <property type="component" value="Chromosome 4"/>
</dbReference>
<feature type="region of interest" description="Disordered" evidence="1">
    <location>
        <begin position="74"/>
        <end position="143"/>
    </location>
</feature>
<reference evidence="2 3" key="1">
    <citation type="submission" date="2019-05" db="EMBL/GenBank/DDBJ databases">
        <title>The compact genome of Giardia muris reveals important steps in the evolution of intestinal protozoan parasites.</title>
        <authorList>
            <person name="Xu F."/>
            <person name="Jimenez-Gonzalez A."/>
            <person name="Einarsson E."/>
            <person name="Astvaldsson A."/>
            <person name="Peirasmaki D."/>
            <person name="Eckmann L."/>
            <person name="Andersson J.O."/>
            <person name="Svard S.G."/>
            <person name="Jerlstrom-Hultqvist J."/>
        </authorList>
    </citation>
    <scope>NUCLEOTIDE SEQUENCE [LARGE SCALE GENOMIC DNA]</scope>
    <source>
        <strain evidence="2 3">Roberts-Thomson</strain>
    </source>
</reference>
<dbReference type="EMBL" id="VDLU01000004">
    <property type="protein sequence ID" value="TNJ26797.1"/>
    <property type="molecule type" value="Genomic_DNA"/>
</dbReference>
<protein>
    <submittedName>
        <fullName evidence="2">Uncharacterized protein</fullName>
    </submittedName>
</protein>
<evidence type="ECO:0000313" key="3">
    <source>
        <dbReference type="Proteomes" id="UP000315496"/>
    </source>
</evidence>
<feature type="region of interest" description="Disordered" evidence="1">
    <location>
        <begin position="1"/>
        <end position="59"/>
    </location>
</feature>
<accession>A0A4Z1T1H9</accession>
<keyword evidence="3" id="KW-1185">Reference proteome</keyword>
<proteinExistence type="predicted"/>
<comment type="caution">
    <text evidence="2">The sequence shown here is derived from an EMBL/GenBank/DDBJ whole genome shotgun (WGS) entry which is preliminary data.</text>
</comment>
<organism evidence="2 3">
    <name type="scientific">Giardia muris</name>
    <dbReference type="NCBI Taxonomy" id="5742"/>
    <lineage>
        <taxon>Eukaryota</taxon>
        <taxon>Metamonada</taxon>
        <taxon>Diplomonadida</taxon>
        <taxon>Hexamitidae</taxon>
        <taxon>Giardiinae</taxon>
        <taxon>Giardia</taxon>
    </lineage>
</organism>
<sequence>MPDIFESQASTSHSPIENSPSTPRTSPAFFRSQRPSTSYLRRLNELPGPGVPIRGSKRLRHSLKEYDRTFSAHLPMKEGISRNEGSSSGRRTTGSKCIRIPPRSWKGSITPPSHRLPTGTGEETAEHQNAEIKADSVRQVRGV</sequence>
<feature type="compositionally biased region" description="Polar residues" evidence="1">
    <location>
        <begin position="7"/>
        <end position="25"/>
    </location>
</feature>
<dbReference type="VEuPathDB" id="GiardiaDB:GMRT_14974"/>
<gene>
    <name evidence="2" type="ORF">GMRT_14974</name>
</gene>